<feature type="compositionally biased region" description="Basic and acidic residues" evidence="3">
    <location>
        <begin position="895"/>
        <end position="908"/>
    </location>
</feature>
<dbReference type="SUPFAM" id="SSF52540">
    <property type="entry name" value="P-loop containing nucleoside triphosphate hydrolases"/>
    <property type="match status" value="1"/>
</dbReference>
<name>A0A6G1IIK0_9PLEO</name>
<feature type="coiled-coil region" evidence="2">
    <location>
        <begin position="200"/>
        <end position="227"/>
    </location>
</feature>
<dbReference type="Proteomes" id="UP000799291">
    <property type="component" value="Unassembled WGS sequence"/>
</dbReference>
<sequence>MMQQSSAQARLTLNDAFERFAATVTPDDKRDFTNTKLKDVREEAIRIERQLRARHNQKNMARLEPFLRGMEHYSKVVEVLCNGTPYLSWIWAPVKLMLTITVDSLVAFEKLIEAYGKIADMLPRFDRLATALSHDHNFQALLALVYADILEFHRRAYKFVRRKSWAIFFGSMWDGFESRFGDILRNLANHSELVDKEAVAVDISDAVARSKEEADRWEQQEREWQALKVRAVLSWLATDDPPPEDALERNTRDCLPGSCDWFIQHHKTQSWLKDGAEKTILWLYGKPGAGKSVLCSNLVQHAEAKGTNIFVYFCSYLGNSTESSSRILRSLCAQMIQKHQDLAPYIYHKYSQSHPVPSRKALLGLLSELLQSLGSVRFVIDGIDEWDEREQKEALQDLTQMLSTDPSSSICKILLASRDTLEISRGLRKKNKATVSISLNGGDEGTAIDCSIEHFIENKLSDLPGHFDKLDPDGSVIAQVKRTLLKKSNGMFLWVRLVLDSLEVVYSPEDLGNLVEDLPSDLEALYRRILHRLCNVRGAESYGGVSTILSWICFSRRPLHKLELLHGLAVSPSDGASGAQSVPVPQILEHCKPFIEERPDSTIAFVHFSVKEFLLRSNATEVVPLSQVQLHMSLSCATTLIRGLDLLHQSADPSAHHMRIVSGIYRLLPYALEYWIEHCLRYAASGGSLEPECLLSRRLAELRDKHSQCLQTSESVELANTNSLEAFDEWPPDDRLKHMAHLSIHGLMREVLRVRRSAGQQICENGEAAEAFATQNDRTLFSKLAADFDNTVIYLLSQDEVPGISRGTLEAFQKSYASTAFRCRFPNCSRSSTGFPSSELRGQHEAAHLCRVYCRVVLCQWSRIGFKNKNGLDTHMRKHHGENSTFSIPPKVRRIPQDGEASERKTQEETNDSLTNAVDNVSTSRIRLGLTDFGRDEDEHILKIFDFDSILGEYLKIGEGSHFKQEVDNNE</sequence>
<keyword evidence="1" id="KW-0677">Repeat</keyword>
<keyword evidence="2" id="KW-0175">Coiled coil</keyword>
<feature type="domain" description="Nephrocystin 3-like N-terminal" evidence="5">
    <location>
        <begin position="257"/>
        <end position="418"/>
    </location>
</feature>
<organism evidence="6 7">
    <name type="scientific">Lentithecium fluviatile CBS 122367</name>
    <dbReference type="NCBI Taxonomy" id="1168545"/>
    <lineage>
        <taxon>Eukaryota</taxon>
        <taxon>Fungi</taxon>
        <taxon>Dikarya</taxon>
        <taxon>Ascomycota</taxon>
        <taxon>Pezizomycotina</taxon>
        <taxon>Dothideomycetes</taxon>
        <taxon>Pleosporomycetidae</taxon>
        <taxon>Pleosporales</taxon>
        <taxon>Massarineae</taxon>
        <taxon>Lentitheciaceae</taxon>
        <taxon>Lentithecium</taxon>
    </lineage>
</organism>
<dbReference type="OrthoDB" id="7464126at2759"/>
<dbReference type="InterPro" id="IPR056125">
    <property type="entry name" value="DUF7708"/>
</dbReference>
<dbReference type="PANTHER" id="PTHR10039">
    <property type="entry name" value="AMELOGENIN"/>
    <property type="match status" value="1"/>
</dbReference>
<feature type="region of interest" description="Disordered" evidence="3">
    <location>
        <begin position="880"/>
        <end position="914"/>
    </location>
</feature>
<dbReference type="EMBL" id="MU005615">
    <property type="protein sequence ID" value="KAF2678067.1"/>
    <property type="molecule type" value="Genomic_DNA"/>
</dbReference>
<dbReference type="InterPro" id="IPR056884">
    <property type="entry name" value="NPHP3-like_N"/>
</dbReference>
<evidence type="ECO:0000256" key="3">
    <source>
        <dbReference type="SAM" id="MobiDB-lite"/>
    </source>
</evidence>
<evidence type="ECO:0000313" key="6">
    <source>
        <dbReference type="EMBL" id="KAF2678067.1"/>
    </source>
</evidence>
<keyword evidence="7" id="KW-1185">Reference proteome</keyword>
<dbReference type="Pfam" id="PF24883">
    <property type="entry name" value="NPHP3_N"/>
    <property type="match status" value="1"/>
</dbReference>
<dbReference type="Gene3D" id="3.40.50.300">
    <property type="entry name" value="P-loop containing nucleotide triphosphate hydrolases"/>
    <property type="match status" value="1"/>
</dbReference>
<dbReference type="InterPro" id="IPR027417">
    <property type="entry name" value="P-loop_NTPase"/>
</dbReference>
<dbReference type="PANTHER" id="PTHR10039:SF14">
    <property type="entry name" value="NACHT DOMAIN-CONTAINING PROTEIN"/>
    <property type="match status" value="1"/>
</dbReference>
<reference evidence="6" key="1">
    <citation type="journal article" date="2020" name="Stud. Mycol.">
        <title>101 Dothideomycetes genomes: a test case for predicting lifestyles and emergence of pathogens.</title>
        <authorList>
            <person name="Haridas S."/>
            <person name="Albert R."/>
            <person name="Binder M."/>
            <person name="Bloem J."/>
            <person name="Labutti K."/>
            <person name="Salamov A."/>
            <person name="Andreopoulos B."/>
            <person name="Baker S."/>
            <person name="Barry K."/>
            <person name="Bills G."/>
            <person name="Bluhm B."/>
            <person name="Cannon C."/>
            <person name="Castanera R."/>
            <person name="Culley D."/>
            <person name="Daum C."/>
            <person name="Ezra D."/>
            <person name="Gonzalez J."/>
            <person name="Henrissat B."/>
            <person name="Kuo A."/>
            <person name="Liang C."/>
            <person name="Lipzen A."/>
            <person name="Lutzoni F."/>
            <person name="Magnuson J."/>
            <person name="Mondo S."/>
            <person name="Nolan M."/>
            <person name="Ohm R."/>
            <person name="Pangilinan J."/>
            <person name="Park H.-J."/>
            <person name="Ramirez L."/>
            <person name="Alfaro M."/>
            <person name="Sun H."/>
            <person name="Tritt A."/>
            <person name="Yoshinaga Y."/>
            <person name="Zwiers L.-H."/>
            <person name="Turgeon B."/>
            <person name="Goodwin S."/>
            <person name="Spatafora J."/>
            <person name="Crous P."/>
            <person name="Grigoriev I."/>
        </authorList>
    </citation>
    <scope>NUCLEOTIDE SEQUENCE</scope>
    <source>
        <strain evidence="6">CBS 122367</strain>
    </source>
</reference>
<evidence type="ECO:0000259" key="5">
    <source>
        <dbReference type="Pfam" id="PF24883"/>
    </source>
</evidence>
<evidence type="ECO:0000313" key="7">
    <source>
        <dbReference type="Proteomes" id="UP000799291"/>
    </source>
</evidence>
<accession>A0A6G1IIK0</accession>
<evidence type="ECO:0000256" key="2">
    <source>
        <dbReference type="SAM" id="Coils"/>
    </source>
</evidence>
<evidence type="ECO:0000256" key="1">
    <source>
        <dbReference type="ARBA" id="ARBA00022737"/>
    </source>
</evidence>
<feature type="domain" description="DUF7708" evidence="4">
    <location>
        <begin position="63"/>
        <end position="200"/>
    </location>
</feature>
<gene>
    <name evidence="6" type="ORF">K458DRAFT_377432</name>
</gene>
<dbReference type="Pfam" id="PF24809">
    <property type="entry name" value="DUF7708"/>
    <property type="match status" value="1"/>
</dbReference>
<dbReference type="AlphaFoldDB" id="A0A6G1IIK0"/>
<evidence type="ECO:0000259" key="4">
    <source>
        <dbReference type="Pfam" id="PF24809"/>
    </source>
</evidence>
<protein>
    <submittedName>
        <fullName evidence="6">Uncharacterized protein</fullName>
    </submittedName>
</protein>
<proteinExistence type="predicted"/>